<dbReference type="RefSeq" id="WP_203683560.1">
    <property type="nucleotide sequence ID" value="NZ_BOMW01000060.1"/>
</dbReference>
<evidence type="ECO:0000259" key="4">
    <source>
        <dbReference type="SMART" id="SM01043"/>
    </source>
</evidence>
<keyword evidence="1" id="KW-0805">Transcription regulation</keyword>
<dbReference type="PANTHER" id="PTHR35807:SF1">
    <property type="entry name" value="TRANSCRIPTIONAL REGULATOR REDD"/>
    <property type="match status" value="1"/>
</dbReference>
<evidence type="ECO:0000256" key="2">
    <source>
        <dbReference type="ARBA" id="ARBA00023163"/>
    </source>
</evidence>
<gene>
    <name evidence="5" type="ORF">Asi03nite_57260</name>
</gene>
<feature type="region of interest" description="Disordered" evidence="3">
    <location>
        <begin position="180"/>
        <end position="221"/>
    </location>
</feature>
<dbReference type="CDD" id="cd15831">
    <property type="entry name" value="BTAD"/>
    <property type="match status" value="1"/>
</dbReference>
<organism evidence="5 6">
    <name type="scientific">Actinoplanes siamensis</name>
    <dbReference type="NCBI Taxonomy" id="1223317"/>
    <lineage>
        <taxon>Bacteria</taxon>
        <taxon>Bacillati</taxon>
        <taxon>Actinomycetota</taxon>
        <taxon>Actinomycetes</taxon>
        <taxon>Micromonosporales</taxon>
        <taxon>Micromonosporaceae</taxon>
        <taxon>Actinoplanes</taxon>
    </lineage>
</organism>
<accession>A0A919NBQ7</accession>
<feature type="compositionally biased region" description="Polar residues" evidence="3">
    <location>
        <begin position="212"/>
        <end position="221"/>
    </location>
</feature>
<evidence type="ECO:0000256" key="3">
    <source>
        <dbReference type="SAM" id="MobiDB-lite"/>
    </source>
</evidence>
<feature type="domain" description="Bacterial transcriptional activator" evidence="4">
    <location>
        <begin position="2"/>
        <end position="120"/>
    </location>
</feature>
<sequence>MERLHSAEALWRGTPLPGVPGDRVAGWRRELEESRDAAVEERIRLELALGHRRDLVGELESLVAARPLRERARAYLMLALYRSGRQADALSAYRRARDVFIDELGMEPGERLERPHREILARDPAIDAPDPLMSGLHARTSSSPARTLRWPPCRCSMTGAFAEFERALILKRRREGITAARQRGVHTGREPALIPSAPGPASASPRGRSTLYAPTSRHQLY</sequence>
<dbReference type="PANTHER" id="PTHR35807">
    <property type="entry name" value="TRANSCRIPTIONAL REGULATOR REDD-RELATED"/>
    <property type="match status" value="1"/>
</dbReference>
<evidence type="ECO:0000313" key="6">
    <source>
        <dbReference type="Proteomes" id="UP000629619"/>
    </source>
</evidence>
<name>A0A919NBQ7_9ACTN</name>
<dbReference type="InterPro" id="IPR005158">
    <property type="entry name" value="BTAD"/>
</dbReference>
<proteinExistence type="predicted"/>
<reference evidence="5" key="1">
    <citation type="submission" date="2021-01" db="EMBL/GenBank/DDBJ databases">
        <title>Whole genome shotgun sequence of Actinoplanes siamensis NBRC 109076.</title>
        <authorList>
            <person name="Komaki H."/>
            <person name="Tamura T."/>
        </authorList>
    </citation>
    <scope>NUCLEOTIDE SEQUENCE</scope>
    <source>
        <strain evidence="5">NBRC 109076</strain>
    </source>
</reference>
<dbReference type="GO" id="GO:0003677">
    <property type="term" value="F:DNA binding"/>
    <property type="evidence" value="ECO:0007669"/>
    <property type="project" value="TreeGrafter"/>
</dbReference>
<comment type="caution">
    <text evidence="5">The sequence shown here is derived from an EMBL/GenBank/DDBJ whole genome shotgun (WGS) entry which is preliminary data.</text>
</comment>
<feature type="compositionally biased region" description="Low complexity" evidence="3">
    <location>
        <begin position="195"/>
        <end position="209"/>
    </location>
</feature>
<dbReference type="GO" id="GO:0006355">
    <property type="term" value="P:regulation of DNA-templated transcription"/>
    <property type="evidence" value="ECO:0007669"/>
    <property type="project" value="TreeGrafter"/>
</dbReference>
<dbReference type="SUPFAM" id="SSF48452">
    <property type="entry name" value="TPR-like"/>
    <property type="match status" value="1"/>
</dbReference>
<evidence type="ECO:0000256" key="1">
    <source>
        <dbReference type="ARBA" id="ARBA00023015"/>
    </source>
</evidence>
<evidence type="ECO:0000313" key="5">
    <source>
        <dbReference type="EMBL" id="GIF08188.1"/>
    </source>
</evidence>
<dbReference type="Proteomes" id="UP000629619">
    <property type="component" value="Unassembled WGS sequence"/>
</dbReference>
<keyword evidence="2" id="KW-0804">Transcription</keyword>
<dbReference type="Pfam" id="PF03704">
    <property type="entry name" value="BTAD"/>
    <property type="match status" value="1"/>
</dbReference>
<protein>
    <recommendedName>
        <fullName evidence="4">Bacterial transcriptional activator domain-containing protein</fullName>
    </recommendedName>
</protein>
<keyword evidence="6" id="KW-1185">Reference proteome</keyword>
<dbReference type="EMBL" id="BOMW01000060">
    <property type="protein sequence ID" value="GIF08188.1"/>
    <property type="molecule type" value="Genomic_DNA"/>
</dbReference>
<dbReference type="Gene3D" id="1.25.40.10">
    <property type="entry name" value="Tetratricopeptide repeat domain"/>
    <property type="match status" value="1"/>
</dbReference>
<dbReference type="InterPro" id="IPR011990">
    <property type="entry name" value="TPR-like_helical_dom_sf"/>
</dbReference>
<dbReference type="SMART" id="SM01043">
    <property type="entry name" value="BTAD"/>
    <property type="match status" value="1"/>
</dbReference>
<dbReference type="AlphaFoldDB" id="A0A919NBQ7"/>
<dbReference type="InterPro" id="IPR051677">
    <property type="entry name" value="AfsR-DnrI-RedD_regulator"/>
</dbReference>